<keyword evidence="6" id="KW-0862">Zinc</keyword>
<feature type="signal peptide" evidence="7">
    <location>
        <begin position="1"/>
        <end position="24"/>
    </location>
</feature>
<evidence type="ECO:0000256" key="4">
    <source>
        <dbReference type="ARBA" id="ARBA00022729"/>
    </source>
</evidence>
<keyword evidence="1 9" id="KW-0031">Aminopeptidase</keyword>
<protein>
    <submittedName>
        <fullName evidence="9">Aminopeptidase</fullName>
    </submittedName>
</protein>
<evidence type="ECO:0000256" key="2">
    <source>
        <dbReference type="ARBA" id="ARBA00022670"/>
    </source>
</evidence>
<evidence type="ECO:0000256" key="1">
    <source>
        <dbReference type="ARBA" id="ARBA00022438"/>
    </source>
</evidence>
<accession>A0A0W0YQB0</accession>
<feature type="chain" id="PRO_5006917858" evidence="7">
    <location>
        <begin position="25"/>
        <end position="413"/>
    </location>
</feature>
<proteinExistence type="predicted"/>
<dbReference type="Pfam" id="PF04389">
    <property type="entry name" value="Peptidase_M28"/>
    <property type="match status" value="1"/>
</dbReference>
<dbReference type="PANTHER" id="PTHR12147:SF56">
    <property type="entry name" value="AMINOPEPTIDASE YDR415C-RELATED"/>
    <property type="match status" value="1"/>
</dbReference>
<reference evidence="9 10" key="1">
    <citation type="submission" date="2015-11" db="EMBL/GenBank/DDBJ databases">
        <title>Genomic analysis of 38 Legionella species identifies large and diverse effector repertoires.</title>
        <authorList>
            <person name="Burstein D."/>
            <person name="Amaro F."/>
            <person name="Zusman T."/>
            <person name="Lifshitz Z."/>
            <person name="Cohen O."/>
            <person name="Gilbert J.A."/>
            <person name="Pupko T."/>
            <person name="Shuman H.A."/>
            <person name="Segal G."/>
        </authorList>
    </citation>
    <scope>NUCLEOTIDE SEQUENCE [LARGE SCALE GENOMIC DNA]</scope>
    <source>
        <strain evidence="9 10">Mt.St.Helens-4</strain>
    </source>
</reference>
<evidence type="ECO:0000256" key="5">
    <source>
        <dbReference type="ARBA" id="ARBA00022801"/>
    </source>
</evidence>
<evidence type="ECO:0000256" key="7">
    <source>
        <dbReference type="SAM" id="SignalP"/>
    </source>
</evidence>
<dbReference type="eggNOG" id="COG2234">
    <property type="taxonomic scope" value="Bacteria"/>
</dbReference>
<dbReference type="Proteomes" id="UP000054621">
    <property type="component" value="Unassembled WGS sequence"/>
</dbReference>
<dbReference type="SUPFAM" id="SSF53187">
    <property type="entry name" value="Zn-dependent exopeptidases"/>
    <property type="match status" value="1"/>
</dbReference>
<comment type="caution">
    <text evidence="9">The sequence shown here is derived from an EMBL/GenBank/DDBJ whole genome shotgun (WGS) entry which is preliminary data.</text>
</comment>
<evidence type="ECO:0000256" key="3">
    <source>
        <dbReference type="ARBA" id="ARBA00022723"/>
    </source>
</evidence>
<dbReference type="PATRIC" id="fig|28087.4.peg.1441"/>
<dbReference type="EMBL" id="LNYV01000013">
    <property type="protein sequence ID" value="KTD58739.1"/>
    <property type="molecule type" value="Genomic_DNA"/>
</dbReference>
<dbReference type="RefSeq" id="WP_051544783.1">
    <property type="nucleotide sequence ID" value="NZ_CAAAJE010000035.1"/>
</dbReference>
<gene>
    <name evidence="9" type="ORF">Lsai_1346</name>
</gene>
<name>A0A0W0YQB0_9GAMM</name>
<dbReference type="Gene3D" id="3.40.630.10">
    <property type="entry name" value="Zn peptidases"/>
    <property type="match status" value="1"/>
</dbReference>
<dbReference type="GO" id="GO:0004177">
    <property type="term" value="F:aminopeptidase activity"/>
    <property type="evidence" value="ECO:0007669"/>
    <property type="project" value="UniProtKB-KW"/>
</dbReference>
<keyword evidence="2" id="KW-0645">Protease</keyword>
<dbReference type="GO" id="GO:0046872">
    <property type="term" value="F:metal ion binding"/>
    <property type="evidence" value="ECO:0007669"/>
    <property type="project" value="UniProtKB-KW"/>
</dbReference>
<dbReference type="AlphaFoldDB" id="A0A0W0YQB0"/>
<feature type="domain" description="Peptidase M28" evidence="8">
    <location>
        <begin position="208"/>
        <end position="401"/>
    </location>
</feature>
<evidence type="ECO:0000259" key="8">
    <source>
        <dbReference type="Pfam" id="PF04389"/>
    </source>
</evidence>
<dbReference type="GO" id="GO:0008235">
    <property type="term" value="F:metalloexopeptidase activity"/>
    <property type="evidence" value="ECO:0007669"/>
    <property type="project" value="InterPro"/>
</dbReference>
<dbReference type="InterPro" id="IPR045175">
    <property type="entry name" value="M28_fam"/>
</dbReference>
<dbReference type="PANTHER" id="PTHR12147">
    <property type="entry name" value="METALLOPEPTIDASE M28 FAMILY MEMBER"/>
    <property type="match status" value="1"/>
</dbReference>
<sequence>MLKKCFQKTAIGLCLFAFSIHSFAFSNKESKFIVVAPACLLEKTHFHYELLAQNKSYRLISVNEAGINKLIYSKKVTNEKSCGGFIDVTQEGQTLLRQSSKHNIKIAKELLKQYLPHKPSKNLTGSDVKYKVNYTKEVNSLLKNINSIEMQKNLITLSNFHDRSADSDLGVEASKWVENQIRNYVTHYSRSDINISFVETGHYKQPSVILKLGNSDQPGIIIGAHIDTIPSFEGENVPGADDDASGSVIVLEIARVLIASGIQFQKPIYFIWYSAEERGLVGSRYVVSHFKNKKIPVSEVIQFDLAGYSFENDPSIWMVNDNVDTSLTDFLRTLVHTYLHLEVKETDCGYACSDHVSWHNAGVPAAFPFESHFDNHNPHIHSSDDSIDYLSMSHISNFSKLGVAFAVELANPK</sequence>
<dbReference type="STRING" id="28087.Lsai_1346"/>
<keyword evidence="5" id="KW-0378">Hydrolase</keyword>
<dbReference type="InterPro" id="IPR007484">
    <property type="entry name" value="Peptidase_M28"/>
</dbReference>
<evidence type="ECO:0000256" key="6">
    <source>
        <dbReference type="ARBA" id="ARBA00022833"/>
    </source>
</evidence>
<organism evidence="9 10">
    <name type="scientific">Legionella sainthelensi</name>
    <dbReference type="NCBI Taxonomy" id="28087"/>
    <lineage>
        <taxon>Bacteria</taxon>
        <taxon>Pseudomonadati</taxon>
        <taxon>Pseudomonadota</taxon>
        <taxon>Gammaproteobacteria</taxon>
        <taxon>Legionellales</taxon>
        <taxon>Legionellaceae</taxon>
        <taxon>Legionella</taxon>
    </lineage>
</organism>
<dbReference type="GO" id="GO:0006508">
    <property type="term" value="P:proteolysis"/>
    <property type="evidence" value="ECO:0007669"/>
    <property type="project" value="UniProtKB-KW"/>
</dbReference>
<keyword evidence="3" id="KW-0479">Metal-binding</keyword>
<dbReference type="OrthoDB" id="9789219at2"/>
<evidence type="ECO:0000313" key="9">
    <source>
        <dbReference type="EMBL" id="KTD58739.1"/>
    </source>
</evidence>
<keyword evidence="4 7" id="KW-0732">Signal</keyword>
<evidence type="ECO:0000313" key="10">
    <source>
        <dbReference type="Proteomes" id="UP000054621"/>
    </source>
</evidence>